<evidence type="ECO:0000313" key="3">
    <source>
        <dbReference type="Proteomes" id="UP000512167"/>
    </source>
</evidence>
<name>A0A7L6N462_9MOLU</name>
<reference evidence="2 3" key="1">
    <citation type="submission" date="2020-04" db="EMBL/GenBank/DDBJ databases">
        <authorList>
            <person name="Zheng R.K."/>
            <person name="Sun C.M."/>
        </authorList>
    </citation>
    <scope>NUCLEOTIDE SEQUENCE [LARGE SCALE GENOMIC DNA]</scope>
    <source>
        <strain evidence="3">zrk29</strain>
    </source>
</reference>
<dbReference type="GO" id="GO:0016491">
    <property type="term" value="F:oxidoreductase activity"/>
    <property type="evidence" value="ECO:0007669"/>
    <property type="project" value="UniProtKB-KW"/>
</dbReference>
<dbReference type="CDD" id="cd00207">
    <property type="entry name" value="fer2"/>
    <property type="match status" value="1"/>
</dbReference>
<dbReference type="InterPro" id="IPR042204">
    <property type="entry name" value="2Fe-2S-bd_N"/>
</dbReference>
<keyword evidence="1" id="KW-0560">Oxidoreductase</keyword>
<dbReference type="GO" id="GO:0051537">
    <property type="term" value="F:2 iron, 2 sulfur cluster binding"/>
    <property type="evidence" value="ECO:0007669"/>
    <property type="project" value="InterPro"/>
</dbReference>
<dbReference type="InterPro" id="IPR006058">
    <property type="entry name" value="2Fe2S_fd_BS"/>
</dbReference>
<sequence length="101" mass="11410">MRIKEHPILKFDYQNEIHFTYNNQAMIGYEGDTIAAALYDNGIRHFSNSVVHDRPRGLYCAIGNCGSCYMRVNGVDNVKTCMTLLEENMVVESEVSVASND</sequence>
<dbReference type="Gene3D" id="3.10.20.440">
    <property type="entry name" value="2Fe-2S iron-sulphur cluster binding domain, sarcosine oxidase, alpha subunit, N-terminal domain"/>
    <property type="match status" value="1"/>
</dbReference>
<dbReference type="AlphaFoldDB" id="A0A7L6N462"/>
<dbReference type="InterPro" id="IPR001041">
    <property type="entry name" value="2Fe-2S_ferredoxin-type"/>
</dbReference>
<dbReference type="KEGG" id="tbk:HF295_03195"/>
<evidence type="ECO:0000256" key="1">
    <source>
        <dbReference type="ARBA" id="ARBA00023002"/>
    </source>
</evidence>
<organism evidence="2 3">
    <name type="scientific">Hujiaoplasma nucleasis</name>
    <dbReference type="NCBI Taxonomy" id="2725268"/>
    <lineage>
        <taxon>Bacteria</taxon>
        <taxon>Bacillati</taxon>
        <taxon>Mycoplasmatota</taxon>
        <taxon>Mollicutes</taxon>
        <taxon>Candidatus Izemoplasmatales</taxon>
        <taxon>Hujiaoplasmataceae</taxon>
        <taxon>Hujiaoplasma</taxon>
    </lineage>
</organism>
<protein>
    <submittedName>
        <fullName evidence="2">(2Fe-2S)-binding protein</fullName>
    </submittedName>
</protein>
<accession>A0A7L6N462</accession>
<dbReference type="InterPro" id="IPR036010">
    <property type="entry name" value="2Fe-2S_ferredoxin-like_sf"/>
</dbReference>
<dbReference type="EMBL" id="CP051151">
    <property type="protein sequence ID" value="QLY40963.1"/>
    <property type="molecule type" value="Genomic_DNA"/>
</dbReference>
<keyword evidence="3" id="KW-1185">Reference proteome</keyword>
<dbReference type="Proteomes" id="UP000512167">
    <property type="component" value="Chromosome"/>
</dbReference>
<proteinExistence type="predicted"/>
<dbReference type="SUPFAM" id="SSF54292">
    <property type="entry name" value="2Fe-2S ferredoxin-like"/>
    <property type="match status" value="1"/>
</dbReference>
<dbReference type="Pfam" id="PF13510">
    <property type="entry name" value="Fer2_4"/>
    <property type="match status" value="1"/>
</dbReference>
<dbReference type="PROSITE" id="PS00197">
    <property type="entry name" value="2FE2S_FER_1"/>
    <property type="match status" value="1"/>
</dbReference>
<evidence type="ECO:0000313" key="2">
    <source>
        <dbReference type="EMBL" id="QLY40963.1"/>
    </source>
</evidence>
<gene>
    <name evidence="2" type="ORF">HF295_03195</name>
</gene>